<name>H6U332_9VIRU</name>
<protein>
    <recommendedName>
        <fullName evidence="2 8">Nucleoprotein</fullName>
    </recommendedName>
    <alternativeName>
        <fullName evidence="7 8">Nucleocapsid protein</fullName>
    </alternativeName>
</protein>
<dbReference type="InterPro" id="IPR043012">
    <property type="entry name" value="Bunya_nucleocap_N"/>
</dbReference>
<comment type="similarity">
    <text evidence="1 8">Belongs to the orthobunyavirus nucleocapsid protein family.</text>
</comment>
<dbReference type="GeneID" id="41324434"/>
<sequence length="233" mass="26535">MSEIAFEDVGQITSSTFNPDVQYTNFKRKYTVGLTYDNIRVFYINGKLAKEKLSKRSEETITLDFAGWKVLVYNTHFSNNRGMAVPDEALTLHRLSGYLARYVLERFLSVQEAEKLVIMAKIINPIAASHGITWNDGPEVYLSFFPGSEMFLEAFKFYPLAIGIYKVQKKLMEAKYLEKTMRQKYAGLDAAQWTQQKYTEVTNAVAVVSGLGWKKSNVSAAARDFLSRFGIQL</sequence>
<evidence type="ECO:0000256" key="6">
    <source>
        <dbReference type="ARBA" id="ARBA00023274"/>
    </source>
</evidence>
<dbReference type="InterPro" id="IPR043011">
    <property type="entry name" value="Bunya_nucleocap_C"/>
</dbReference>
<evidence type="ECO:0000256" key="1">
    <source>
        <dbReference type="ARBA" id="ARBA00006516"/>
    </source>
</evidence>
<keyword evidence="5 8" id="KW-0543">Viral nucleoprotein</keyword>
<dbReference type="EMBL" id="JN572073">
    <property type="protein sequence ID" value="AEZ35266.1"/>
    <property type="molecule type" value="Viral_cRNA"/>
</dbReference>
<keyword evidence="4 8" id="KW-0694">RNA-binding</keyword>
<evidence type="ECO:0000313" key="9">
    <source>
        <dbReference type="EMBL" id="AEZ35266.1"/>
    </source>
</evidence>
<evidence type="ECO:0000256" key="2">
    <source>
        <dbReference type="ARBA" id="ARBA00014389"/>
    </source>
</evidence>
<dbReference type="Proteomes" id="UP000137342">
    <property type="component" value="Genome"/>
</dbReference>
<evidence type="ECO:0000313" key="10">
    <source>
        <dbReference type="Proteomes" id="UP000137342"/>
    </source>
</evidence>
<dbReference type="InterPro" id="IPR001784">
    <property type="entry name" value="Bunya_nucleocap"/>
</dbReference>
<evidence type="ECO:0000256" key="7">
    <source>
        <dbReference type="ARBA" id="ARBA00033344"/>
    </source>
</evidence>
<evidence type="ECO:0000256" key="3">
    <source>
        <dbReference type="ARBA" id="ARBA00022844"/>
    </source>
</evidence>
<dbReference type="PIRSF" id="PIRSF003947">
    <property type="entry name" value="N_OrthobunV"/>
    <property type="match status" value="1"/>
</dbReference>
<accession>H6U332</accession>
<evidence type="ECO:0000256" key="8">
    <source>
        <dbReference type="PIRNR" id="PIRNR003947"/>
    </source>
</evidence>
<dbReference type="Gene3D" id="1.10.472.180">
    <property type="entry name" value="Bunyavirus nucleocapsid (N) protein, C-terminal domain"/>
    <property type="match status" value="1"/>
</dbReference>
<organism evidence="9 10">
    <name type="scientific">Sororoca virus</name>
    <dbReference type="NCBI Taxonomy" id="273354"/>
    <lineage>
        <taxon>Viruses</taxon>
        <taxon>Riboviria</taxon>
        <taxon>Orthornavirae</taxon>
        <taxon>Negarnaviricota</taxon>
        <taxon>Polyploviricotina</taxon>
        <taxon>Bunyaviricetes</taxon>
        <taxon>Elliovirales</taxon>
        <taxon>Peribunyaviridae</taxon>
        <taxon>Orthobunyavirus</taxon>
        <taxon>Orthobunyavirus sororocaense</taxon>
    </lineage>
</organism>
<evidence type="ECO:0000256" key="5">
    <source>
        <dbReference type="ARBA" id="ARBA00023086"/>
    </source>
</evidence>
<proteinExistence type="inferred from homology"/>
<dbReference type="GO" id="GO:0003723">
    <property type="term" value="F:RNA binding"/>
    <property type="evidence" value="ECO:0007669"/>
    <property type="project" value="UniProtKB-UniRule"/>
</dbReference>
<keyword evidence="3 8" id="KW-0946">Virion</keyword>
<dbReference type="KEGG" id="vg:41324434"/>
<keyword evidence="10" id="KW-1185">Reference proteome</keyword>
<reference evidence="9 10" key="1">
    <citation type="journal article" date="2012" name="J. Gen. Virol.">
        <title>Genetic characterization of the Wyeomyia group of orthobunyaviruses and their phylogenetic relationships.</title>
        <authorList>
            <person name="Chowdhary R."/>
            <person name="Street C."/>
            <person name="Travassos da Rosa A."/>
            <person name="Nunes M."/>
            <person name="Tee K.K."/>
            <person name="Hutchison S.K."/>
            <person name="Vasconcelos P.F."/>
            <person name="Tesh R."/>
            <person name="Lipkin W.I."/>
            <person name="Briese T."/>
        </authorList>
    </citation>
    <scope>NUCLEOTIDE SEQUENCE [LARGE SCALE GENOMIC DNA]</scope>
    <source>
        <strain evidence="9 10">BeAr32149</strain>
    </source>
</reference>
<comment type="subcellular location">
    <subcellularLocation>
        <location evidence="8">Virion</location>
    </subcellularLocation>
    <text evidence="8">Located inside the virion, complexed with the viral RNA.</text>
</comment>
<dbReference type="Pfam" id="PF00952">
    <property type="entry name" value="Bunya_nucleocap"/>
    <property type="match status" value="1"/>
</dbReference>
<dbReference type="GO" id="GO:1990904">
    <property type="term" value="C:ribonucleoprotein complex"/>
    <property type="evidence" value="ECO:0007669"/>
    <property type="project" value="UniProtKB-KW"/>
</dbReference>
<dbReference type="GO" id="GO:0019013">
    <property type="term" value="C:viral nucleocapsid"/>
    <property type="evidence" value="ECO:0007669"/>
    <property type="project" value="UniProtKB-UniRule"/>
</dbReference>
<dbReference type="Gene3D" id="1.20.142.20">
    <property type="match status" value="1"/>
</dbReference>
<dbReference type="RefSeq" id="YP_009666897.1">
    <property type="nucleotide sequence ID" value="NC_043572.1"/>
</dbReference>
<evidence type="ECO:0000256" key="4">
    <source>
        <dbReference type="ARBA" id="ARBA00022884"/>
    </source>
</evidence>
<keyword evidence="6 8" id="KW-0687">Ribonucleoprotein</keyword>